<protein>
    <submittedName>
        <fullName evidence="2">HMG box domain-containing protein</fullName>
    </submittedName>
</protein>
<name>A0AC34FDM6_9BILA</name>
<evidence type="ECO:0000313" key="2">
    <source>
        <dbReference type="WBParaSite" id="ES5_v2.g15316.t1"/>
    </source>
</evidence>
<organism evidence="1 2">
    <name type="scientific">Panagrolaimus sp. ES5</name>
    <dbReference type="NCBI Taxonomy" id="591445"/>
    <lineage>
        <taxon>Eukaryota</taxon>
        <taxon>Metazoa</taxon>
        <taxon>Ecdysozoa</taxon>
        <taxon>Nematoda</taxon>
        <taxon>Chromadorea</taxon>
        <taxon>Rhabditida</taxon>
        <taxon>Tylenchina</taxon>
        <taxon>Panagrolaimomorpha</taxon>
        <taxon>Panagrolaimoidea</taxon>
        <taxon>Panagrolaimidae</taxon>
        <taxon>Panagrolaimus</taxon>
    </lineage>
</organism>
<dbReference type="WBParaSite" id="ES5_v2.g15316.t1">
    <property type="protein sequence ID" value="ES5_v2.g15316.t1"/>
    <property type="gene ID" value="ES5_v2.g15316"/>
</dbReference>
<proteinExistence type="predicted"/>
<accession>A0AC34FDM6</accession>
<reference evidence="2" key="1">
    <citation type="submission" date="2022-11" db="UniProtKB">
        <authorList>
            <consortium name="WormBaseParasite"/>
        </authorList>
    </citation>
    <scope>IDENTIFICATION</scope>
</reference>
<sequence>MSSRNLIIFFGLIAIFGGCLAQNEISEFENPSDCGNKGSEWKPCIERKIGDQVFSACCERFVPPECRGMCIYETHPIEARVVLMHTIQPSRCRLYKYLSGIVHCAAQTHDNTECCRDMGLDDINNQCSMLCRPQTSPRQFWFNFYMKHKSTEYINKHVGLSLCDVIKIMSVDWHKMTPEERKPYDDASSEAKKEYDKKLEEYHKTDDYKNFLQMKEDIKVGRMDVSDVPKGSRTAKKEFKDFNRQREDEYKKKRRQVLDMEEEVENAEERLETLNAQKMKLRSEQNDAITIERQSKRAMERYRQVILSSDPLKKLLKITVESDITSIIDALKDAQKKPAINEQIKKYISELKFN</sequence>
<evidence type="ECO:0000313" key="1">
    <source>
        <dbReference type="Proteomes" id="UP000887579"/>
    </source>
</evidence>
<dbReference type="Proteomes" id="UP000887579">
    <property type="component" value="Unplaced"/>
</dbReference>